<dbReference type="Pfam" id="PF19515">
    <property type="entry name" value="DUF6048"/>
    <property type="match status" value="1"/>
</dbReference>
<dbReference type="OrthoDB" id="1199048at2"/>
<dbReference type="HOGENOM" id="CLU_083590_0_0_10"/>
<dbReference type="eggNOG" id="ENOG502Z9BE">
    <property type="taxonomic scope" value="Bacteria"/>
</dbReference>
<accession>A3UBS1</accession>
<reference evidence="2 3" key="1">
    <citation type="journal article" date="2010" name="J. Bacteriol.">
        <title>The complete genome sequence of Croceibacter atlanticus HTCC2559T.</title>
        <authorList>
            <person name="Oh H.M."/>
            <person name="Kang I."/>
            <person name="Ferriera S."/>
            <person name="Giovannoni S.J."/>
            <person name="Cho J.C."/>
        </authorList>
    </citation>
    <scope>NUCLEOTIDE SEQUENCE [LARGE SCALE GENOMIC DNA]</scope>
    <source>
        <strain evidence="3">ATCC BAA-628 / HTCC2559 / KCTC 12090</strain>
    </source>
</reference>
<dbReference type="AlphaFoldDB" id="A3UBS1"/>
<dbReference type="KEGG" id="cat:CA2559_08566"/>
<dbReference type="STRING" id="216432.CA2559_08566"/>
<keyword evidence="3" id="KW-1185">Reference proteome</keyword>
<proteinExistence type="predicted"/>
<dbReference type="InterPro" id="IPR046111">
    <property type="entry name" value="DUF6048"/>
</dbReference>
<feature type="signal peptide" evidence="1">
    <location>
        <begin position="1"/>
        <end position="22"/>
    </location>
</feature>
<name>A3UBS1_CROAH</name>
<gene>
    <name evidence="2" type="ordered locus">CA2559_08566</name>
</gene>
<evidence type="ECO:0000313" key="2">
    <source>
        <dbReference type="EMBL" id="EAP86072.1"/>
    </source>
</evidence>
<keyword evidence="1" id="KW-0732">Signal</keyword>
<sequence>MSLLRTLLFFTSIFWCTASFFAQETLISVSDSISFKEKYGVRVGVDLSKPLRTLLDEDYSGFELLGDYRILKHYFIAAELGNEQFDYNETNLEAFTKGSYIKVGANYNAYDNWIGMSNEIFVGLRYGFSTFSQELQSYTIYTDTPFFDPTVVSDPVNYDGLTASWIELQLGIKAELFNNLYLSVHVQLKRRVSNDSPENFDNLFIPGFGKTYDGSEFGAGYGYSLSYLIPIFNKTEKQKNFAKD</sequence>
<evidence type="ECO:0008006" key="4">
    <source>
        <dbReference type="Google" id="ProtNLM"/>
    </source>
</evidence>
<dbReference type="GeneID" id="89453465"/>
<protein>
    <recommendedName>
        <fullName evidence="4">Outer membrane protein beta-barrel domain-containing protein</fullName>
    </recommendedName>
</protein>
<feature type="chain" id="PRO_5002660010" description="Outer membrane protein beta-barrel domain-containing protein" evidence="1">
    <location>
        <begin position="23"/>
        <end position="244"/>
    </location>
</feature>
<dbReference type="EMBL" id="CP002046">
    <property type="protein sequence ID" value="EAP86072.1"/>
    <property type="molecule type" value="Genomic_DNA"/>
</dbReference>
<evidence type="ECO:0000256" key="1">
    <source>
        <dbReference type="SAM" id="SignalP"/>
    </source>
</evidence>
<organism evidence="2 3">
    <name type="scientific">Croceibacter atlanticus (strain ATCC BAA-628 / JCM 21780 / CIP 108009 / IAM 15332 / KCTC 12090 / HTCC2559)</name>
    <dbReference type="NCBI Taxonomy" id="216432"/>
    <lineage>
        <taxon>Bacteria</taxon>
        <taxon>Pseudomonadati</taxon>
        <taxon>Bacteroidota</taxon>
        <taxon>Flavobacteriia</taxon>
        <taxon>Flavobacteriales</taxon>
        <taxon>Flavobacteriaceae</taxon>
        <taxon>Croceibacter</taxon>
    </lineage>
</organism>
<evidence type="ECO:0000313" key="3">
    <source>
        <dbReference type="Proteomes" id="UP000002297"/>
    </source>
</evidence>
<dbReference type="Proteomes" id="UP000002297">
    <property type="component" value="Chromosome"/>
</dbReference>
<dbReference type="RefSeq" id="WP_013187458.1">
    <property type="nucleotide sequence ID" value="NC_014230.1"/>
</dbReference>